<dbReference type="AlphaFoldDB" id="A0A183A0Y7"/>
<proteinExistence type="predicted"/>
<sequence length="91" mass="10192">LHDALNALDGLLGLRVHVNIARFTLRKLHQQPEETVDDFILRIQLAIPDCRCQEVPPSKFEEVMATQCLLAGVLEDKARERLLSTDDGALS</sequence>
<reference evidence="1" key="1">
    <citation type="submission" date="2016-06" db="UniProtKB">
        <authorList>
            <consortium name="WormBaseParasite"/>
        </authorList>
    </citation>
    <scope>IDENTIFICATION</scope>
</reference>
<dbReference type="WBParaSite" id="ECPE_0000062201-mRNA-1">
    <property type="protein sequence ID" value="ECPE_0000062201-mRNA-1"/>
    <property type="gene ID" value="ECPE_0000062201"/>
</dbReference>
<name>A0A183A0Y7_9TREM</name>
<organism evidence="1">
    <name type="scientific">Echinostoma caproni</name>
    <dbReference type="NCBI Taxonomy" id="27848"/>
    <lineage>
        <taxon>Eukaryota</taxon>
        <taxon>Metazoa</taxon>
        <taxon>Spiralia</taxon>
        <taxon>Lophotrochozoa</taxon>
        <taxon>Platyhelminthes</taxon>
        <taxon>Trematoda</taxon>
        <taxon>Digenea</taxon>
        <taxon>Plagiorchiida</taxon>
        <taxon>Echinostomata</taxon>
        <taxon>Echinostomatoidea</taxon>
        <taxon>Echinostomatidae</taxon>
        <taxon>Echinostoma</taxon>
    </lineage>
</organism>
<protein>
    <submittedName>
        <fullName evidence="1">Gag protein</fullName>
    </submittedName>
</protein>
<evidence type="ECO:0000313" key="1">
    <source>
        <dbReference type="WBParaSite" id="ECPE_0000062201-mRNA-1"/>
    </source>
</evidence>
<accession>A0A183A0Y7</accession>